<evidence type="ECO:0000313" key="10">
    <source>
        <dbReference type="Proteomes" id="UP000267251"/>
    </source>
</evidence>
<dbReference type="EMBL" id="KZ987935">
    <property type="protein sequence ID" value="RKP13835.1"/>
    <property type="molecule type" value="Genomic_DNA"/>
</dbReference>
<sequence length="520" mass="56234">MSAPGTHPGQSTQHPRSTTSTYASRLREGHTSLFIPIPSASSMGGGSGLGARRSARAARAAIAGNIRDVDEDDEGNDTAEDRNPTLVATSSESGEPILITKPLIRRAMTHTDHIYPTEDALRENADRGEYLVPIHIEVETEQFHVRDSFMWNLHEELFTPEDFARIFCVDVDLPVNAHGQAIAESIRTQIMEHTELASLSAALIPPKGAVAAVQEEKGSTGEIGGVEKAQTSLELATERNKEDQGTTEEDARPMTSGSTPLQSLPSSKPDVHPGQDTIIVYLDLQVGTFVLRDKFSWDPHSTLAPEAFARQLTADLGLGGEFPPLIAHAIHDRLARWRRDRVYGEAEEDPTRIPGAIGMDASVYRPLHSAIEWGPMLQELSAEELERVQIDRERTLRRQRRETSRWAPPTGRRSGGGLSLATAPSPSSSGLMSPSTSGIMSPGPVTRGTSTGGAASTLPGLPMTESRSATFRCVHCGIGGTETPLARRGPDGNMSLCNACGLFWKAHGVLPEHRTNMFNV</sequence>
<dbReference type="Pfam" id="PF00320">
    <property type="entry name" value="GATA"/>
    <property type="match status" value="1"/>
</dbReference>
<comment type="subcellular location">
    <subcellularLocation>
        <location evidence="1">Nucleus</location>
    </subcellularLocation>
</comment>
<dbReference type="Pfam" id="PF04855">
    <property type="entry name" value="SNF5"/>
    <property type="match status" value="1"/>
</dbReference>
<dbReference type="InterPro" id="IPR013088">
    <property type="entry name" value="Znf_NHR/GATA"/>
</dbReference>
<evidence type="ECO:0000256" key="7">
    <source>
        <dbReference type="SAM" id="MobiDB-lite"/>
    </source>
</evidence>
<dbReference type="PROSITE" id="PS50114">
    <property type="entry name" value="GATA_ZN_FINGER_2"/>
    <property type="match status" value="1"/>
</dbReference>
<feature type="compositionally biased region" description="Polar residues" evidence="7">
    <location>
        <begin position="255"/>
        <end position="266"/>
    </location>
</feature>
<evidence type="ECO:0000259" key="8">
    <source>
        <dbReference type="PROSITE" id="PS50114"/>
    </source>
</evidence>
<feature type="compositionally biased region" description="Basic and acidic residues" evidence="7">
    <location>
        <begin position="236"/>
        <end position="252"/>
    </location>
</feature>
<organism evidence="9 10">
    <name type="scientific">Piptocephalis cylindrospora</name>
    <dbReference type="NCBI Taxonomy" id="1907219"/>
    <lineage>
        <taxon>Eukaryota</taxon>
        <taxon>Fungi</taxon>
        <taxon>Fungi incertae sedis</taxon>
        <taxon>Zoopagomycota</taxon>
        <taxon>Zoopagomycotina</taxon>
        <taxon>Zoopagomycetes</taxon>
        <taxon>Zoopagales</taxon>
        <taxon>Piptocephalidaceae</taxon>
        <taxon>Piptocephalis</taxon>
    </lineage>
</organism>
<dbReference type="GO" id="GO:0008270">
    <property type="term" value="F:zinc ion binding"/>
    <property type="evidence" value="ECO:0007669"/>
    <property type="project" value="UniProtKB-KW"/>
</dbReference>
<reference evidence="10" key="1">
    <citation type="journal article" date="2018" name="Nat. Microbiol.">
        <title>Leveraging single-cell genomics to expand the fungal tree of life.</title>
        <authorList>
            <person name="Ahrendt S.R."/>
            <person name="Quandt C.A."/>
            <person name="Ciobanu D."/>
            <person name="Clum A."/>
            <person name="Salamov A."/>
            <person name="Andreopoulos B."/>
            <person name="Cheng J.F."/>
            <person name="Woyke T."/>
            <person name="Pelin A."/>
            <person name="Henrissat B."/>
            <person name="Reynolds N.K."/>
            <person name="Benny G.L."/>
            <person name="Smith M.E."/>
            <person name="James T.Y."/>
            <person name="Grigoriev I.V."/>
        </authorList>
    </citation>
    <scope>NUCLEOTIDE SEQUENCE [LARGE SCALE GENOMIC DNA]</scope>
</reference>
<dbReference type="SUPFAM" id="SSF57716">
    <property type="entry name" value="Glucocorticoid receptor-like (DNA-binding domain)"/>
    <property type="match status" value="1"/>
</dbReference>
<comment type="similarity">
    <text evidence="2">Belongs to the SNF5 family.</text>
</comment>
<keyword evidence="6" id="KW-0863">Zinc-finger</keyword>
<dbReference type="PANTHER" id="PTHR10019">
    <property type="entry name" value="SNF5"/>
    <property type="match status" value="1"/>
</dbReference>
<keyword evidence="6" id="KW-0479">Metal-binding</keyword>
<keyword evidence="10" id="KW-1185">Reference proteome</keyword>
<accession>A0A4P9Y4J4</accession>
<protein>
    <recommendedName>
        <fullName evidence="8">GATA-type domain-containing protein</fullName>
    </recommendedName>
</protein>
<dbReference type="GO" id="GO:0006355">
    <property type="term" value="P:regulation of DNA-templated transcription"/>
    <property type="evidence" value="ECO:0007669"/>
    <property type="project" value="InterPro"/>
</dbReference>
<dbReference type="InterPro" id="IPR006939">
    <property type="entry name" value="SNF5"/>
</dbReference>
<feature type="compositionally biased region" description="Low complexity" evidence="7">
    <location>
        <begin position="419"/>
        <end position="437"/>
    </location>
</feature>
<feature type="compositionally biased region" description="Low complexity" evidence="7">
    <location>
        <begin position="448"/>
        <end position="457"/>
    </location>
</feature>
<evidence type="ECO:0000256" key="2">
    <source>
        <dbReference type="ARBA" id="ARBA00010239"/>
    </source>
</evidence>
<feature type="compositionally biased region" description="Polar residues" evidence="7">
    <location>
        <begin position="8"/>
        <end position="23"/>
    </location>
</feature>
<feature type="region of interest" description="Disordered" evidence="7">
    <location>
        <begin position="396"/>
        <end position="463"/>
    </location>
</feature>
<dbReference type="GO" id="GO:0006338">
    <property type="term" value="P:chromatin remodeling"/>
    <property type="evidence" value="ECO:0007669"/>
    <property type="project" value="InterPro"/>
</dbReference>
<evidence type="ECO:0000256" key="1">
    <source>
        <dbReference type="ARBA" id="ARBA00004123"/>
    </source>
</evidence>
<keyword evidence="4" id="KW-0804">Transcription</keyword>
<gene>
    <name evidence="9" type="ORF">BJ684DRAFT_19707</name>
</gene>
<evidence type="ECO:0000256" key="4">
    <source>
        <dbReference type="ARBA" id="ARBA00023163"/>
    </source>
</evidence>
<keyword evidence="5" id="KW-0539">Nucleus</keyword>
<dbReference type="CDD" id="cd00202">
    <property type="entry name" value="ZnF_GATA"/>
    <property type="match status" value="1"/>
</dbReference>
<dbReference type="SMART" id="SM00401">
    <property type="entry name" value="ZnF_GATA"/>
    <property type="match status" value="1"/>
</dbReference>
<keyword evidence="6" id="KW-0862">Zinc</keyword>
<evidence type="ECO:0000256" key="5">
    <source>
        <dbReference type="ARBA" id="ARBA00023242"/>
    </source>
</evidence>
<evidence type="ECO:0000256" key="6">
    <source>
        <dbReference type="PROSITE-ProRule" id="PRU00094"/>
    </source>
</evidence>
<dbReference type="Proteomes" id="UP000267251">
    <property type="component" value="Unassembled WGS sequence"/>
</dbReference>
<proteinExistence type="inferred from homology"/>
<dbReference type="Gene3D" id="3.30.50.10">
    <property type="entry name" value="Erythroid Transcription Factor GATA-1, subunit A"/>
    <property type="match status" value="1"/>
</dbReference>
<feature type="compositionally biased region" description="Acidic residues" evidence="7">
    <location>
        <begin position="69"/>
        <end position="78"/>
    </location>
</feature>
<feature type="region of interest" description="Disordered" evidence="7">
    <location>
        <begin position="231"/>
        <end position="272"/>
    </location>
</feature>
<feature type="domain" description="GATA-type" evidence="8">
    <location>
        <begin position="467"/>
        <end position="509"/>
    </location>
</feature>
<dbReference type="AlphaFoldDB" id="A0A4P9Y4J4"/>
<name>A0A4P9Y4J4_9FUNG</name>
<dbReference type="GO" id="GO:0043565">
    <property type="term" value="F:sequence-specific DNA binding"/>
    <property type="evidence" value="ECO:0007669"/>
    <property type="project" value="InterPro"/>
</dbReference>
<feature type="region of interest" description="Disordered" evidence="7">
    <location>
        <begin position="1"/>
        <end position="23"/>
    </location>
</feature>
<keyword evidence="3" id="KW-0805">Transcription regulation</keyword>
<evidence type="ECO:0000256" key="3">
    <source>
        <dbReference type="ARBA" id="ARBA00023015"/>
    </source>
</evidence>
<dbReference type="GO" id="GO:0000228">
    <property type="term" value="C:nuclear chromosome"/>
    <property type="evidence" value="ECO:0007669"/>
    <property type="project" value="InterPro"/>
</dbReference>
<dbReference type="OrthoDB" id="10258327at2759"/>
<dbReference type="InterPro" id="IPR000679">
    <property type="entry name" value="Znf_GATA"/>
</dbReference>
<feature type="region of interest" description="Disordered" evidence="7">
    <location>
        <begin position="66"/>
        <end position="93"/>
    </location>
</feature>
<evidence type="ECO:0000313" key="9">
    <source>
        <dbReference type="EMBL" id="RKP13835.1"/>
    </source>
</evidence>